<dbReference type="Pfam" id="PF00072">
    <property type="entry name" value="Response_reg"/>
    <property type="match status" value="1"/>
</dbReference>
<dbReference type="PROSITE" id="PS00622">
    <property type="entry name" value="HTH_LUXR_1"/>
    <property type="match status" value="1"/>
</dbReference>
<evidence type="ECO:0000259" key="7">
    <source>
        <dbReference type="PROSITE" id="PS50110"/>
    </source>
</evidence>
<dbReference type="SUPFAM" id="SSF52172">
    <property type="entry name" value="CheY-like"/>
    <property type="match status" value="1"/>
</dbReference>
<evidence type="ECO:0000256" key="4">
    <source>
        <dbReference type="ARBA" id="ARBA00023163"/>
    </source>
</evidence>
<dbReference type="Gene3D" id="1.10.10.10">
    <property type="entry name" value="Winged helix-like DNA-binding domain superfamily/Winged helix DNA-binding domain"/>
    <property type="match status" value="1"/>
</dbReference>
<dbReference type="Proteomes" id="UP000509568">
    <property type="component" value="Chromosome"/>
</dbReference>
<evidence type="ECO:0000259" key="6">
    <source>
        <dbReference type="PROSITE" id="PS50043"/>
    </source>
</evidence>
<dbReference type="InterPro" id="IPR036388">
    <property type="entry name" value="WH-like_DNA-bd_sf"/>
</dbReference>
<name>A0A7D5D8J6_9PSED</name>
<keyword evidence="4" id="KW-0804">Transcription</keyword>
<evidence type="ECO:0000256" key="3">
    <source>
        <dbReference type="ARBA" id="ARBA00023125"/>
    </source>
</evidence>
<dbReference type="InterPro" id="IPR001789">
    <property type="entry name" value="Sig_transdc_resp-reg_receiver"/>
</dbReference>
<protein>
    <submittedName>
        <fullName evidence="8">Response regulator transcription factor</fullName>
    </submittedName>
</protein>
<dbReference type="AlphaFoldDB" id="A0A7D5D8J6"/>
<evidence type="ECO:0000256" key="2">
    <source>
        <dbReference type="ARBA" id="ARBA00023015"/>
    </source>
</evidence>
<dbReference type="PROSITE" id="PS50043">
    <property type="entry name" value="HTH_LUXR_2"/>
    <property type="match status" value="1"/>
</dbReference>
<dbReference type="RefSeq" id="WP_158157533.1">
    <property type="nucleotide sequence ID" value="NZ_CP056030.1"/>
</dbReference>
<gene>
    <name evidence="8" type="ORF">HWQ56_17530</name>
</gene>
<dbReference type="InterPro" id="IPR058245">
    <property type="entry name" value="NreC/VraR/RcsB-like_REC"/>
</dbReference>
<dbReference type="SUPFAM" id="SSF46894">
    <property type="entry name" value="C-terminal effector domain of the bipartite response regulators"/>
    <property type="match status" value="1"/>
</dbReference>
<organism evidence="8 9">
    <name type="scientific">Pseudomonas eucalypticola</name>
    <dbReference type="NCBI Taxonomy" id="2599595"/>
    <lineage>
        <taxon>Bacteria</taxon>
        <taxon>Pseudomonadati</taxon>
        <taxon>Pseudomonadota</taxon>
        <taxon>Gammaproteobacteria</taxon>
        <taxon>Pseudomonadales</taxon>
        <taxon>Pseudomonadaceae</taxon>
        <taxon>Pseudomonas</taxon>
    </lineage>
</organism>
<dbReference type="SMART" id="SM00448">
    <property type="entry name" value="REC"/>
    <property type="match status" value="1"/>
</dbReference>
<dbReference type="CDD" id="cd06170">
    <property type="entry name" value="LuxR_C_like"/>
    <property type="match status" value="1"/>
</dbReference>
<dbReference type="PRINTS" id="PR00038">
    <property type="entry name" value="HTHLUXR"/>
</dbReference>
<accession>A0A7D5D8J6</accession>
<keyword evidence="9" id="KW-1185">Reference proteome</keyword>
<dbReference type="InterPro" id="IPR011006">
    <property type="entry name" value="CheY-like_superfamily"/>
</dbReference>
<evidence type="ECO:0000313" key="8">
    <source>
        <dbReference type="EMBL" id="QKZ05498.1"/>
    </source>
</evidence>
<keyword evidence="3" id="KW-0238">DNA-binding</keyword>
<dbReference type="GO" id="GO:0003677">
    <property type="term" value="F:DNA binding"/>
    <property type="evidence" value="ECO:0007669"/>
    <property type="project" value="UniProtKB-KW"/>
</dbReference>
<dbReference type="InterPro" id="IPR000792">
    <property type="entry name" value="Tscrpt_reg_LuxR_C"/>
</dbReference>
<dbReference type="PANTHER" id="PTHR43214:SF41">
    <property type="entry name" value="NITRATE_NITRITE RESPONSE REGULATOR PROTEIN NARP"/>
    <property type="match status" value="1"/>
</dbReference>
<proteinExistence type="predicted"/>
<feature type="modified residue" description="4-aspartylphosphate" evidence="5">
    <location>
        <position position="53"/>
    </location>
</feature>
<feature type="domain" description="Response regulatory" evidence="7">
    <location>
        <begin position="3"/>
        <end position="118"/>
    </location>
</feature>
<dbReference type="GO" id="GO:0006355">
    <property type="term" value="P:regulation of DNA-templated transcription"/>
    <property type="evidence" value="ECO:0007669"/>
    <property type="project" value="InterPro"/>
</dbReference>
<evidence type="ECO:0000256" key="5">
    <source>
        <dbReference type="PROSITE-ProRule" id="PRU00169"/>
    </source>
</evidence>
<dbReference type="GO" id="GO:0000160">
    <property type="term" value="P:phosphorelay signal transduction system"/>
    <property type="evidence" value="ECO:0007669"/>
    <property type="project" value="InterPro"/>
</dbReference>
<evidence type="ECO:0000256" key="1">
    <source>
        <dbReference type="ARBA" id="ARBA00022553"/>
    </source>
</evidence>
<dbReference type="KEGG" id="pez:HWQ56_17530"/>
<dbReference type="PANTHER" id="PTHR43214">
    <property type="entry name" value="TWO-COMPONENT RESPONSE REGULATOR"/>
    <property type="match status" value="1"/>
</dbReference>
<dbReference type="PROSITE" id="PS50110">
    <property type="entry name" value="RESPONSE_REGULATORY"/>
    <property type="match status" value="1"/>
</dbReference>
<keyword evidence="2" id="KW-0805">Transcription regulation</keyword>
<dbReference type="Pfam" id="PF00196">
    <property type="entry name" value="GerE"/>
    <property type="match status" value="1"/>
</dbReference>
<reference evidence="8 9" key="1">
    <citation type="submission" date="2020-06" db="EMBL/GenBank/DDBJ databases">
        <title>Pseudomonas eucalypticola sp. nov., an endophyte of Eucalyptus dunnii leaves with biocontrol ability of eucalyptus leaf blight.</title>
        <authorList>
            <person name="Liu Y."/>
            <person name="Song Z."/>
            <person name="Zeng H."/>
            <person name="Lu M."/>
            <person name="Wang X."/>
            <person name="Lian X."/>
            <person name="Zhang Q."/>
        </authorList>
    </citation>
    <scope>NUCLEOTIDE SEQUENCE [LARGE SCALE GENOMIC DNA]</scope>
    <source>
        <strain evidence="8 9">NP-1</strain>
    </source>
</reference>
<evidence type="ECO:0000313" key="9">
    <source>
        <dbReference type="Proteomes" id="UP000509568"/>
    </source>
</evidence>
<dbReference type="SMART" id="SM00421">
    <property type="entry name" value="HTH_LUXR"/>
    <property type="match status" value="1"/>
</dbReference>
<dbReference type="InterPro" id="IPR016032">
    <property type="entry name" value="Sig_transdc_resp-reg_C-effctor"/>
</dbReference>
<dbReference type="InterPro" id="IPR039420">
    <property type="entry name" value="WalR-like"/>
</dbReference>
<keyword evidence="1 5" id="KW-0597">Phosphoprotein</keyword>
<feature type="domain" description="HTH luxR-type" evidence="6">
    <location>
        <begin position="141"/>
        <end position="206"/>
    </location>
</feature>
<dbReference type="Gene3D" id="3.40.50.2300">
    <property type="match status" value="1"/>
</dbReference>
<dbReference type="EMBL" id="CP056030">
    <property type="protein sequence ID" value="QKZ05498.1"/>
    <property type="molecule type" value="Genomic_DNA"/>
</dbReference>
<dbReference type="CDD" id="cd17535">
    <property type="entry name" value="REC_NarL-like"/>
    <property type="match status" value="1"/>
</dbReference>
<sequence>MYRAMIVDDHPFIRASVRLLLEKMKVKVVAETDNGADAVQMVRDYGAQLVILDIGMPKMDGLEVIQRIKALELPVKILVLTSQAPDYFSLRCMKVGAAGYVCKSDNLTELVKAVQAVTSGYTYFPDVALSSVHRGDCLDTEAQCIARLTDRELLILQQLARGYSNKAIGDAMLLSNKTVSTYKARLIEKLRVQSLVDLADLARRHALI</sequence>